<evidence type="ECO:0000313" key="3">
    <source>
        <dbReference type="Proteomes" id="UP001281410"/>
    </source>
</evidence>
<sequence>MKEFREALDSCGLEDIGFDGPRFTWCNKWDGVGMVEERLDMGGMVSTIRNCVSHLSRWNKRNRQLDKLLEEEEIYWRQRSRVEWLKGNDRNIKFFQVKASVRRVQNCISGLFDENGIWCVDKGDVQGITNRYFGRIFKAGTTDEGILERVLSCVQPRLSQESINLLAAAYVQEEIHQALFDSLLFTKASKSDCLVIRRVLDDYCRASGQLVSFNKSAMCVSRSFSRSDGDRLTVEAFVGWGKKGLDQVCVTVQSSLYYELVPYPELRSCIGYIICCSEIAQRIRISCIGLHGQGCAWAKSIPCSNSMRDDILIWHYTKDGEYTIKSGYHLGMSDQALPSSSDSSYPSSLPEIESDALGVVNLINGKETQLADIEILLCDISKLLCSVLIVSVSFVSRKANMVTHSLAKLGLTASEDKFWPKNFPLDVEKWVLVDMSD</sequence>
<dbReference type="Pfam" id="PF13456">
    <property type="entry name" value="RVT_3"/>
    <property type="match status" value="1"/>
</dbReference>
<evidence type="ECO:0000313" key="2">
    <source>
        <dbReference type="EMBL" id="KAK3204687.1"/>
    </source>
</evidence>
<accession>A0AAE0E1V3</accession>
<dbReference type="GO" id="GO:0004523">
    <property type="term" value="F:RNA-DNA hybrid ribonuclease activity"/>
    <property type="evidence" value="ECO:0007669"/>
    <property type="project" value="InterPro"/>
</dbReference>
<dbReference type="InterPro" id="IPR002156">
    <property type="entry name" value="RNaseH_domain"/>
</dbReference>
<organism evidence="2 3">
    <name type="scientific">Dipteronia sinensis</name>
    <dbReference type="NCBI Taxonomy" id="43782"/>
    <lineage>
        <taxon>Eukaryota</taxon>
        <taxon>Viridiplantae</taxon>
        <taxon>Streptophyta</taxon>
        <taxon>Embryophyta</taxon>
        <taxon>Tracheophyta</taxon>
        <taxon>Spermatophyta</taxon>
        <taxon>Magnoliopsida</taxon>
        <taxon>eudicotyledons</taxon>
        <taxon>Gunneridae</taxon>
        <taxon>Pentapetalae</taxon>
        <taxon>rosids</taxon>
        <taxon>malvids</taxon>
        <taxon>Sapindales</taxon>
        <taxon>Sapindaceae</taxon>
        <taxon>Hippocastanoideae</taxon>
        <taxon>Acereae</taxon>
        <taxon>Dipteronia</taxon>
    </lineage>
</organism>
<proteinExistence type="predicted"/>
<dbReference type="Proteomes" id="UP001281410">
    <property type="component" value="Unassembled WGS sequence"/>
</dbReference>
<keyword evidence="3" id="KW-1185">Reference proteome</keyword>
<protein>
    <recommendedName>
        <fullName evidence="1">RNase H type-1 domain-containing protein</fullName>
    </recommendedName>
</protein>
<dbReference type="EMBL" id="JANJYJ010000006">
    <property type="protein sequence ID" value="KAK3204687.1"/>
    <property type="molecule type" value="Genomic_DNA"/>
</dbReference>
<feature type="domain" description="RNase H type-1" evidence="1">
    <location>
        <begin position="352"/>
        <end position="409"/>
    </location>
</feature>
<name>A0AAE0E1V3_9ROSI</name>
<dbReference type="AlphaFoldDB" id="A0AAE0E1V3"/>
<gene>
    <name evidence="2" type="ORF">Dsin_018733</name>
</gene>
<comment type="caution">
    <text evidence="2">The sequence shown here is derived from an EMBL/GenBank/DDBJ whole genome shotgun (WGS) entry which is preliminary data.</text>
</comment>
<dbReference type="GO" id="GO:0003676">
    <property type="term" value="F:nucleic acid binding"/>
    <property type="evidence" value="ECO:0007669"/>
    <property type="project" value="InterPro"/>
</dbReference>
<reference evidence="2" key="1">
    <citation type="journal article" date="2023" name="Plant J.">
        <title>Genome sequences and population genomics provide insights into the demographic history, inbreeding, and mutation load of two 'living fossil' tree species of Dipteronia.</title>
        <authorList>
            <person name="Feng Y."/>
            <person name="Comes H.P."/>
            <person name="Chen J."/>
            <person name="Zhu S."/>
            <person name="Lu R."/>
            <person name="Zhang X."/>
            <person name="Li P."/>
            <person name="Qiu J."/>
            <person name="Olsen K.M."/>
            <person name="Qiu Y."/>
        </authorList>
    </citation>
    <scope>NUCLEOTIDE SEQUENCE</scope>
    <source>
        <strain evidence="2">NBL</strain>
    </source>
</reference>
<evidence type="ECO:0000259" key="1">
    <source>
        <dbReference type="Pfam" id="PF13456"/>
    </source>
</evidence>